<dbReference type="CDD" id="cd01347">
    <property type="entry name" value="ligand_gated_channel"/>
    <property type="match status" value="1"/>
</dbReference>
<dbReference type="Pfam" id="PF00593">
    <property type="entry name" value="TonB_dep_Rec_b-barrel"/>
    <property type="match status" value="1"/>
</dbReference>
<evidence type="ECO:0000256" key="1">
    <source>
        <dbReference type="ARBA" id="ARBA00004571"/>
    </source>
</evidence>
<evidence type="ECO:0000259" key="12">
    <source>
        <dbReference type="Pfam" id="PF07715"/>
    </source>
</evidence>
<comment type="similarity">
    <text evidence="8 9">Belongs to the TonB-dependent receptor family.</text>
</comment>
<evidence type="ECO:0000256" key="10">
    <source>
        <dbReference type="SAM" id="SignalP"/>
    </source>
</evidence>
<sequence>MSNRKFVVSPLAGALALATVTPALADPAGADRATNLDKIEVHGEFVEKPSSVKYTEPLLDTPQTITVVTKEVMSQQNLLGLRDVLSTLPGITFGAGEGGGGYGDSITLRGFNASSDITTDGVRDSAQYTRSDTFNLEAIELINGANSVYSGAGSVGGNINLVSKSARLGDATSVQIGAGTDSFSRITMDSNTDFDNGTAFRVNAMVHQNDAPGRDYETFDRWGIAPSVAFGLNSDTRFTLSYLHQSDDNIPQYGVPYFSSFGGPLPGVDPGNYYGYHNIDTQDIDVDMLTGVFEHDFSDDVMLRSLARYQQVDQLSIVNAPQGTWCLPGGVNPAGGACTATINNVVIPVPPGNFQPNGPRGFKRDTRNTIAISQTDVISHFTTGSIAHSLVAGVSLSREDFDLDTGNLFRTETGASFPLPQMSITDPFSRYTGPINYIRSGITEGSLDNQAVYAFDTLEFSERWMLNIGARYEHNKGDTVAYTFNTTAGSPALGQVTGRTGSENEDDLFSYRAGLIFKPVENASLYLSYANSKTPSKASVNGSCTPVSSTTGATGTANCNVDPESAVNIELGGKWDINNRLALTAAVFRNDREDFKVADPGNPANPSGEQQLDGQARVDGVALGVAGQLADHWSIFANVTFLDSEVLQGVSDNCIANPDRPAIPATPTTPAIPARTGCGNSIANPDPLRGRPISGTPERAGSVWTTYALSQWTFGYGVTYQSSYEYYTGTGANAGTIKGYTTHRAMVAFDVNEQLSLQLNANNLFDKEYYTRVRNNGWATPGDARQVVLSATYRF</sequence>
<comment type="subcellular location">
    <subcellularLocation>
        <location evidence="1 8">Cell outer membrane</location>
        <topology evidence="1 8">Multi-pass membrane protein</topology>
    </subcellularLocation>
</comment>
<dbReference type="PANTHER" id="PTHR32552">
    <property type="entry name" value="FERRICHROME IRON RECEPTOR-RELATED"/>
    <property type="match status" value="1"/>
</dbReference>
<organism evidence="13 14">
    <name type="scientific">Lysobacter stagni</name>
    <dbReference type="NCBI Taxonomy" id="3045172"/>
    <lineage>
        <taxon>Bacteria</taxon>
        <taxon>Pseudomonadati</taxon>
        <taxon>Pseudomonadota</taxon>
        <taxon>Gammaproteobacteria</taxon>
        <taxon>Lysobacterales</taxon>
        <taxon>Lysobacteraceae</taxon>
        <taxon>Lysobacter</taxon>
    </lineage>
</organism>
<keyword evidence="2 8" id="KW-0813">Transport</keyword>
<evidence type="ECO:0000313" key="13">
    <source>
        <dbReference type="EMBL" id="MDI9240586.1"/>
    </source>
</evidence>
<evidence type="ECO:0000256" key="7">
    <source>
        <dbReference type="ARBA" id="ARBA00023237"/>
    </source>
</evidence>
<protein>
    <submittedName>
        <fullName evidence="13">TonB-dependent receptor</fullName>
    </submittedName>
</protein>
<dbReference type="InterPro" id="IPR036942">
    <property type="entry name" value="Beta-barrel_TonB_sf"/>
</dbReference>
<dbReference type="InterPro" id="IPR000531">
    <property type="entry name" value="Beta-barrel_TonB"/>
</dbReference>
<dbReference type="SUPFAM" id="SSF56935">
    <property type="entry name" value="Porins"/>
    <property type="match status" value="1"/>
</dbReference>
<dbReference type="Gene3D" id="2.40.170.20">
    <property type="entry name" value="TonB-dependent receptor, beta-barrel domain"/>
    <property type="match status" value="1"/>
</dbReference>
<proteinExistence type="inferred from homology"/>
<accession>A0ABT6XKN3</accession>
<keyword evidence="4 8" id="KW-0812">Transmembrane</keyword>
<feature type="chain" id="PRO_5045329217" evidence="10">
    <location>
        <begin position="26"/>
        <end position="795"/>
    </location>
</feature>
<name>A0ABT6XKN3_9GAMM</name>
<feature type="signal peptide" evidence="10">
    <location>
        <begin position="1"/>
        <end position="25"/>
    </location>
</feature>
<keyword evidence="5 9" id="KW-0798">TonB box</keyword>
<dbReference type="PROSITE" id="PS52016">
    <property type="entry name" value="TONB_DEPENDENT_REC_3"/>
    <property type="match status" value="1"/>
</dbReference>
<dbReference type="RefSeq" id="WP_283214076.1">
    <property type="nucleotide sequence ID" value="NZ_JASGBI010000002.1"/>
</dbReference>
<evidence type="ECO:0000256" key="3">
    <source>
        <dbReference type="ARBA" id="ARBA00022452"/>
    </source>
</evidence>
<dbReference type="EMBL" id="JASGBI010000002">
    <property type="protein sequence ID" value="MDI9240586.1"/>
    <property type="molecule type" value="Genomic_DNA"/>
</dbReference>
<evidence type="ECO:0000256" key="5">
    <source>
        <dbReference type="ARBA" id="ARBA00023077"/>
    </source>
</evidence>
<comment type="caution">
    <text evidence="13">The sequence shown here is derived from an EMBL/GenBank/DDBJ whole genome shotgun (WGS) entry which is preliminary data.</text>
</comment>
<feature type="domain" description="TonB-dependent receptor-like beta-barrel" evidence="11">
    <location>
        <begin position="231"/>
        <end position="764"/>
    </location>
</feature>
<evidence type="ECO:0000256" key="4">
    <source>
        <dbReference type="ARBA" id="ARBA00022692"/>
    </source>
</evidence>
<keyword evidence="3 8" id="KW-1134">Transmembrane beta strand</keyword>
<evidence type="ECO:0000256" key="6">
    <source>
        <dbReference type="ARBA" id="ARBA00023136"/>
    </source>
</evidence>
<keyword evidence="13" id="KW-0675">Receptor</keyword>
<evidence type="ECO:0000313" key="14">
    <source>
        <dbReference type="Proteomes" id="UP001321580"/>
    </source>
</evidence>
<evidence type="ECO:0000256" key="8">
    <source>
        <dbReference type="PROSITE-ProRule" id="PRU01360"/>
    </source>
</evidence>
<keyword evidence="7 8" id="KW-0998">Cell outer membrane</keyword>
<dbReference type="InterPro" id="IPR039426">
    <property type="entry name" value="TonB-dep_rcpt-like"/>
</dbReference>
<dbReference type="PANTHER" id="PTHR32552:SF83">
    <property type="entry name" value="BLR3904 PROTEIN"/>
    <property type="match status" value="1"/>
</dbReference>
<dbReference type="Gene3D" id="2.170.130.10">
    <property type="entry name" value="TonB-dependent receptor, plug domain"/>
    <property type="match status" value="1"/>
</dbReference>
<dbReference type="InterPro" id="IPR012910">
    <property type="entry name" value="Plug_dom"/>
</dbReference>
<dbReference type="InterPro" id="IPR037066">
    <property type="entry name" value="Plug_dom_sf"/>
</dbReference>
<keyword evidence="6 8" id="KW-0472">Membrane</keyword>
<dbReference type="Proteomes" id="UP001321580">
    <property type="component" value="Unassembled WGS sequence"/>
</dbReference>
<evidence type="ECO:0000256" key="2">
    <source>
        <dbReference type="ARBA" id="ARBA00022448"/>
    </source>
</evidence>
<gene>
    <name evidence="13" type="ORF">QLQ15_16910</name>
</gene>
<evidence type="ECO:0000259" key="11">
    <source>
        <dbReference type="Pfam" id="PF00593"/>
    </source>
</evidence>
<evidence type="ECO:0000256" key="9">
    <source>
        <dbReference type="RuleBase" id="RU003357"/>
    </source>
</evidence>
<keyword evidence="10" id="KW-0732">Signal</keyword>
<feature type="domain" description="TonB-dependent receptor plug" evidence="12">
    <location>
        <begin position="58"/>
        <end position="157"/>
    </location>
</feature>
<keyword evidence="14" id="KW-1185">Reference proteome</keyword>
<reference evidence="13 14" key="1">
    <citation type="submission" date="2023-05" db="EMBL/GenBank/DDBJ databases">
        <title>Lysobacter sp. strain LF1 Genome sequencing and assembly.</title>
        <authorList>
            <person name="Jung Y."/>
        </authorList>
    </citation>
    <scope>NUCLEOTIDE SEQUENCE [LARGE SCALE GENOMIC DNA]</scope>
    <source>
        <strain evidence="13 14">LF1</strain>
    </source>
</reference>
<dbReference type="Pfam" id="PF07715">
    <property type="entry name" value="Plug"/>
    <property type="match status" value="1"/>
</dbReference>